<dbReference type="InterPro" id="IPR017937">
    <property type="entry name" value="Thioredoxin_CS"/>
</dbReference>
<comment type="caution">
    <text evidence="4">The sequence shown here is derived from an EMBL/GenBank/DDBJ whole genome shotgun (WGS) entry which is preliminary data.</text>
</comment>
<keyword evidence="1" id="KW-0676">Redox-active center</keyword>
<dbReference type="GO" id="GO:0006950">
    <property type="term" value="P:response to stress"/>
    <property type="evidence" value="ECO:0007669"/>
    <property type="project" value="UniProtKB-ARBA"/>
</dbReference>
<evidence type="ECO:0000256" key="2">
    <source>
        <dbReference type="SAM" id="SignalP"/>
    </source>
</evidence>
<dbReference type="Pfam" id="PF00578">
    <property type="entry name" value="AhpC-TSA"/>
    <property type="match status" value="1"/>
</dbReference>
<dbReference type="RefSeq" id="WP_116856646.1">
    <property type="nucleotide sequence ID" value="NZ_QTJV01000013.1"/>
</dbReference>
<keyword evidence="2" id="KW-0732">Signal</keyword>
<dbReference type="SUPFAM" id="SSF52833">
    <property type="entry name" value="Thioredoxin-like"/>
    <property type="match status" value="1"/>
</dbReference>
<evidence type="ECO:0000256" key="1">
    <source>
        <dbReference type="ARBA" id="ARBA00023284"/>
    </source>
</evidence>
<gene>
    <name evidence="4" type="ORF">DXN04_27590</name>
</gene>
<dbReference type="InterPro" id="IPR011990">
    <property type="entry name" value="TPR-like_helical_dom_sf"/>
</dbReference>
<accession>A0A3E1NU93</accession>
<name>A0A3E1NU93_9BACT</name>
<dbReference type="InterPro" id="IPR013766">
    <property type="entry name" value="Thioredoxin_domain"/>
</dbReference>
<dbReference type="InterPro" id="IPR050553">
    <property type="entry name" value="Thioredoxin_ResA/DsbE_sf"/>
</dbReference>
<dbReference type="PROSITE" id="PS00194">
    <property type="entry name" value="THIOREDOXIN_1"/>
    <property type="match status" value="1"/>
</dbReference>
<dbReference type="PANTHER" id="PTHR42852">
    <property type="entry name" value="THIOL:DISULFIDE INTERCHANGE PROTEIN DSBE"/>
    <property type="match status" value="1"/>
</dbReference>
<evidence type="ECO:0000259" key="3">
    <source>
        <dbReference type="PROSITE" id="PS51352"/>
    </source>
</evidence>
<evidence type="ECO:0000313" key="5">
    <source>
        <dbReference type="Proteomes" id="UP000261174"/>
    </source>
</evidence>
<dbReference type="SUPFAM" id="SSF48452">
    <property type="entry name" value="TPR-like"/>
    <property type="match status" value="1"/>
</dbReference>
<keyword evidence="5" id="KW-1185">Reference proteome</keyword>
<feature type="chain" id="PRO_5017649268" description="Thioredoxin domain-containing protein" evidence="2">
    <location>
        <begin position="19"/>
        <end position="471"/>
    </location>
</feature>
<dbReference type="GO" id="GO:0016491">
    <property type="term" value="F:oxidoreductase activity"/>
    <property type="evidence" value="ECO:0007669"/>
    <property type="project" value="InterPro"/>
</dbReference>
<evidence type="ECO:0000313" key="4">
    <source>
        <dbReference type="EMBL" id="RFM31490.1"/>
    </source>
</evidence>
<dbReference type="Proteomes" id="UP000261174">
    <property type="component" value="Unassembled WGS sequence"/>
</dbReference>
<reference evidence="4 5" key="1">
    <citation type="submission" date="2018-08" db="EMBL/GenBank/DDBJ databases">
        <title>Chitinophaga sp. K20C18050901, a novel bacterium isolated from forest soil.</title>
        <authorList>
            <person name="Wang C."/>
        </authorList>
    </citation>
    <scope>NUCLEOTIDE SEQUENCE [LARGE SCALE GENOMIC DNA]</scope>
    <source>
        <strain evidence="4 5">K20C18050901</strain>
    </source>
</reference>
<dbReference type="GO" id="GO:0016209">
    <property type="term" value="F:antioxidant activity"/>
    <property type="evidence" value="ECO:0007669"/>
    <property type="project" value="InterPro"/>
</dbReference>
<proteinExistence type="predicted"/>
<dbReference type="PROSITE" id="PS51352">
    <property type="entry name" value="THIOREDOXIN_2"/>
    <property type="match status" value="1"/>
</dbReference>
<organism evidence="4 5">
    <name type="scientific">Chitinophaga silvisoli</name>
    <dbReference type="NCBI Taxonomy" id="2291814"/>
    <lineage>
        <taxon>Bacteria</taxon>
        <taxon>Pseudomonadati</taxon>
        <taxon>Bacteroidota</taxon>
        <taxon>Chitinophagia</taxon>
        <taxon>Chitinophagales</taxon>
        <taxon>Chitinophagaceae</taxon>
        <taxon>Chitinophaga</taxon>
    </lineage>
</organism>
<dbReference type="Gene3D" id="3.40.30.10">
    <property type="entry name" value="Glutaredoxin"/>
    <property type="match status" value="1"/>
</dbReference>
<dbReference type="EMBL" id="QTJV01000013">
    <property type="protein sequence ID" value="RFM31490.1"/>
    <property type="molecule type" value="Genomic_DNA"/>
</dbReference>
<feature type="signal peptide" evidence="2">
    <location>
        <begin position="1"/>
        <end position="18"/>
    </location>
</feature>
<dbReference type="InterPro" id="IPR000866">
    <property type="entry name" value="AhpC/TSA"/>
</dbReference>
<protein>
    <recommendedName>
        <fullName evidence="3">Thioredoxin domain-containing protein</fullName>
    </recommendedName>
</protein>
<feature type="domain" description="Thioredoxin" evidence="3">
    <location>
        <begin position="322"/>
        <end position="470"/>
    </location>
</feature>
<dbReference type="AlphaFoldDB" id="A0A3E1NU93"/>
<sequence length="471" mass="52797">MKILQLIVFSLLSITLHAQTNITDSLFINKCLSLMNMENPQRKIAVLQEVKAYTIKGDEETLLKAANVLFYMGMPIESDSIYLATAQKYPNGNAAQTVEYSKIIKMEGNSSKVLATYNKWVKHFPDKGENKELYENARAHVAVTYAKERNYVQANKWLATIKDTQLVATTNIDIADLALNNNDTISAIASMETGIKIISSLSGDDFKEFRLRYLMKYADFLYHLKRYEQALTVISDAYSQAENKTAEQERLYANILLANNKSKEAMVLLSGLLKKGKGDEKLLVDLKNAYLKVNGNVSGYDAYIQPLIDSMKITSRAGLDLQMLDEKAPSFSLRVLNGNTVSLEDLKGKIVILDFWATWCGPCKASFPAMKSAMNRYAADSSVVFLFIDCMERVKDPSNMISNFLSKNEYPFKVLLDSESIVADQYGIKGIPNKIIIDKNGVIRFRIVGFEDGTDAAVEKLSAMIEQVRKG</sequence>
<dbReference type="CDD" id="cd02966">
    <property type="entry name" value="TlpA_like_family"/>
    <property type="match status" value="1"/>
</dbReference>
<dbReference type="PANTHER" id="PTHR42852:SF17">
    <property type="entry name" value="THIOREDOXIN-LIKE PROTEIN HI_1115"/>
    <property type="match status" value="1"/>
</dbReference>
<dbReference type="Gene3D" id="1.25.40.10">
    <property type="entry name" value="Tetratricopeptide repeat domain"/>
    <property type="match status" value="1"/>
</dbReference>
<dbReference type="InterPro" id="IPR036249">
    <property type="entry name" value="Thioredoxin-like_sf"/>
</dbReference>
<dbReference type="OrthoDB" id="634996at2"/>